<gene>
    <name evidence="3" type="ORF">ICC18_27725</name>
</gene>
<feature type="chain" id="PRO_5037541602" evidence="1">
    <location>
        <begin position="23"/>
        <end position="449"/>
    </location>
</feature>
<protein>
    <submittedName>
        <fullName evidence="3">S-layer homology domain-containing protein</fullName>
    </submittedName>
</protein>
<dbReference type="Pfam" id="PF00395">
    <property type="entry name" value="SLH"/>
    <property type="match status" value="3"/>
</dbReference>
<evidence type="ECO:0000313" key="4">
    <source>
        <dbReference type="Proteomes" id="UP000650466"/>
    </source>
</evidence>
<dbReference type="PANTHER" id="PTHR43308:SF5">
    <property type="entry name" value="S-LAYER PROTEIN _ PEPTIDOGLYCAN ENDO-BETA-N-ACETYLGLUCOSAMINIDASE"/>
    <property type="match status" value="1"/>
</dbReference>
<reference evidence="3" key="1">
    <citation type="submission" date="2020-09" db="EMBL/GenBank/DDBJ databases">
        <title>Draft Genome Sequence of Paenibacillus sp. WST5.</title>
        <authorList>
            <person name="Bao Z."/>
        </authorList>
    </citation>
    <scope>NUCLEOTIDE SEQUENCE</scope>
    <source>
        <strain evidence="3">WST5</strain>
    </source>
</reference>
<keyword evidence="1" id="KW-0732">Signal</keyword>
<sequence>MKRTLIIGTLILSLGFGQSVSAAATNGKVDFKDVGGHWAKSNIEYMVEQGAVDGYPDGTFRPEGTITRAEFSKVLADLMDADGGSNAFADTKGHWAESKVNGLVNEGIIVKSEYPNGFAPDTKITRLEISKMVARGLAQESLLWKAVLLGFQQLPAINVPFNDQDEMKLSDVPYIALANSSDIINGYDDGTFKIDRSATRAEATVMLKRYLDAKSKKPVLSELLEKFKGEQDVQKFSKSQLEAWVDKDADIKRLANLPINHYTGTSLAKNHDALIYPMGHDSSTNDTELVTQAMNDMIGWMNVYENLDYRTVGDSWKNKMLRYYSQSSTYHGVHYSNEDLPKLIDVYVKEVKDGKYIQESFFVTDLSLAFKQKRTEYSNNEFVIRGTQYVRFTSVTDLPEGVELNKWYKRDVDVKYMQNLWGDKVSWDTADNIAAGYTVITPYKLVTVK</sequence>
<dbReference type="PROSITE" id="PS51272">
    <property type="entry name" value="SLH"/>
    <property type="match status" value="2"/>
</dbReference>
<proteinExistence type="predicted"/>
<comment type="caution">
    <text evidence="3">The sequence shown here is derived from an EMBL/GenBank/DDBJ whole genome shotgun (WGS) entry which is preliminary data.</text>
</comment>
<feature type="signal peptide" evidence="1">
    <location>
        <begin position="1"/>
        <end position="22"/>
    </location>
</feature>
<evidence type="ECO:0000256" key="1">
    <source>
        <dbReference type="SAM" id="SignalP"/>
    </source>
</evidence>
<evidence type="ECO:0000259" key="2">
    <source>
        <dbReference type="PROSITE" id="PS51272"/>
    </source>
</evidence>
<dbReference type="EMBL" id="JACVVD010000013">
    <property type="protein sequence ID" value="MBD0383869.1"/>
    <property type="molecule type" value="Genomic_DNA"/>
</dbReference>
<organism evidence="3 4">
    <name type="scientific">Paenibacillus sedimenti</name>
    <dbReference type="NCBI Taxonomy" id="2770274"/>
    <lineage>
        <taxon>Bacteria</taxon>
        <taxon>Bacillati</taxon>
        <taxon>Bacillota</taxon>
        <taxon>Bacilli</taxon>
        <taxon>Bacillales</taxon>
        <taxon>Paenibacillaceae</taxon>
        <taxon>Paenibacillus</taxon>
    </lineage>
</organism>
<dbReference type="Proteomes" id="UP000650466">
    <property type="component" value="Unassembled WGS sequence"/>
</dbReference>
<dbReference type="RefSeq" id="WP_188177642.1">
    <property type="nucleotide sequence ID" value="NZ_JACVVD010000013.1"/>
</dbReference>
<feature type="domain" description="SLH" evidence="2">
    <location>
        <begin position="158"/>
        <end position="221"/>
    </location>
</feature>
<dbReference type="InterPro" id="IPR001119">
    <property type="entry name" value="SLH_dom"/>
</dbReference>
<feature type="domain" description="SLH" evidence="2">
    <location>
        <begin position="26"/>
        <end position="89"/>
    </location>
</feature>
<keyword evidence="4" id="KW-1185">Reference proteome</keyword>
<dbReference type="PANTHER" id="PTHR43308">
    <property type="entry name" value="OUTER MEMBRANE PROTEIN ALPHA-RELATED"/>
    <property type="match status" value="1"/>
</dbReference>
<dbReference type="AlphaFoldDB" id="A0A926KTJ5"/>
<evidence type="ECO:0000313" key="3">
    <source>
        <dbReference type="EMBL" id="MBD0383869.1"/>
    </source>
</evidence>
<accession>A0A926KTJ5</accession>
<dbReference type="InterPro" id="IPR051465">
    <property type="entry name" value="Cell_Envelope_Struct_Comp"/>
</dbReference>
<name>A0A926KTJ5_9BACL</name>